<dbReference type="Proteomes" id="UP000626210">
    <property type="component" value="Unassembled WGS sequence"/>
</dbReference>
<evidence type="ECO:0000259" key="1">
    <source>
        <dbReference type="Pfam" id="PF20248"/>
    </source>
</evidence>
<evidence type="ECO:0000313" key="3">
    <source>
        <dbReference type="Proteomes" id="UP000626210"/>
    </source>
</evidence>
<name>A0ABQ3FW70_9BURK</name>
<reference evidence="3" key="1">
    <citation type="journal article" date="2019" name="Int. J. Syst. Evol. Microbiol.">
        <title>The Global Catalogue of Microorganisms (GCM) 10K type strain sequencing project: providing services to taxonomists for standard genome sequencing and annotation.</title>
        <authorList>
            <consortium name="The Broad Institute Genomics Platform"/>
            <consortium name="The Broad Institute Genome Sequencing Center for Infectious Disease"/>
            <person name="Wu L."/>
            <person name="Ma J."/>
        </authorList>
    </citation>
    <scope>NUCLEOTIDE SEQUENCE [LARGE SCALE GENOMIC DNA]</scope>
    <source>
        <strain evidence="3">KCTC 23314</strain>
    </source>
</reference>
<dbReference type="EMBL" id="BMYK01000002">
    <property type="protein sequence ID" value="GHC71989.1"/>
    <property type="molecule type" value="Genomic_DNA"/>
</dbReference>
<dbReference type="Pfam" id="PF20248">
    <property type="entry name" value="DUF6603"/>
    <property type="match status" value="1"/>
</dbReference>
<feature type="domain" description="DUF6603" evidence="1">
    <location>
        <begin position="397"/>
        <end position="959"/>
    </location>
</feature>
<gene>
    <name evidence="2" type="ORF">GCM10007320_07540</name>
</gene>
<accession>A0ABQ3FW70</accession>
<keyword evidence="3" id="KW-1185">Reference proteome</keyword>
<protein>
    <recommendedName>
        <fullName evidence="1">DUF6603 domain-containing protein</fullName>
    </recommendedName>
</protein>
<dbReference type="InterPro" id="IPR046538">
    <property type="entry name" value="DUF6603"/>
</dbReference>
<proteinExistence type="predicted"/>
<sequence>MQRENVVARADKVFELACAWFRAAVDRAIGQLPAAQQEPAARLLWQTLGLANPDQPLSADTDLSAFRDVGSDRESLATAAQIAAEVLVALDQLRDAVAALDGGMPGPALASIGSVMRQVQDLYRTPAQGRYPSAFSLGKMLLTLSGDAHAPGPAAGLQGPGLARLLGARTAAEIASTQTALAWLCLVAGGMMDRSFAKPSRDTAAAMLLGGLPALGPTAPRVQLPLQPGGTGGVAIGLHTDAPTGLQATLQLGVDGTPQHEGQDFPLTLKASAGVTTFLPVDPPGPLRTSGDFMLEIALARSQAAGTLVIGPHRGASLRIGGLGVGLKLHSGAPLLHLFARQVRAELAPEDSFLKQVLGDSVALDFSIEAQADQFGGLRLQNGSGLAASLAVPTAPTGPFRVQLIHLGLTPRDGSFLQLQAELSASFGVELGPFQASIDRLGLQLELDCRGEVPTLAFALGPPSGIGLALDSGAVKGGGYLGVEAGGGYTGVLELQLLAVGVKAIALLDPRSEAGFSLLLLMYGQFPPVQLSFGFTLTGVGGLIGVHHTFDRQAVSQGLGNGALDSILFPKNPVAEAPRIIATLRTLFPVKKDGFVIGPMLELGWGTPSLVQVRMGLVIAPAEGTIAILGQMVVQLPPLVAAELALLRLQMDFDGWVTLDPLSIGCNAVLRNSRVGVVTITGQFAFRAQFGARPGFLVSAGGFHPRFKEVPGDLPVPFRRAGAAFDIGIVGISFKGYFAITSATVQMGSELRIWADLGAASVEGGWSFDAICELQPRFRFQVDLSAFLALQVFGGDLASVHVTGMLSGPGRWRIRGRGVFELPLLPDIHIDIDEAWGTDRDTPAVTVPLADLLAAEIGAPANWNAQLPQGGEACITVAGIQGVPGLLAHPLGTLVFQQKLVPLELRLDKLGSSRIAGANEFFGPRLVLAASPDKAGMEQQVQPLRDFFAAAQFLELSESERLDKPSFESLPAGYALRDSGFAMGAPATVAMGYEEADLGAALPPLRSARHLGQVAFVEALDAQLLHFGAAGRSSLRDKRMHQPPVQAAVRVQPAPVVATARATLGPLAQAVPQTSVWQASQALAATHPGSARRSVQVAEVAELSEWL</sequence>
<comment type="caution">
    <text evidence="2">The sequence shown here is derived from an EMBL/GenBank/DDBJ whole genome shotgun (WGS) entry which is preliminary data.</text>
</comment>
<organism evidence="2 3">
    <name type="scientific">Pseudorhodoferax aquiterrae</name>
    <dbReference type="NCBI Taxonomy" id="747304"/>
    <lineage>
        <taxon>Bacteria</taxon>
        <taxon>Pseudomonadati</taxon>
        <taxon>Pseudomonadota</taxon>
        <taxon>Betaproteobacteria</taxon>
        <taxon>Burkholderiales</taxon>
        <taxon>Comamonadaceae</taxon>
    </lineage>
</organism>
<evidence type="ECO:0000313" key="2">
    <source>
        <dbReference type="EMBL" id="GHC71989.1"/>
    </source>
</evidence>